<dbReference type="CDD" id="cd09917">
    <property type="entry name" value="F-box_SF"/>
    <property type="match status" value="1"/>
</dbReference>
<dbReference type="AlphaFoldDB" id="A0A1C1CUY4"/>
<evidence type="ECO:0000259" key="1">
    <source>
        <dbReference type="PROSITE" id="PS50181"/>
    </source>
</evidence>
<organism evidence="2 3">
    <name type="scientific">Cladophialophora carrionii</name>
    <dbReference type="NCBI Taxonomy" id="86049"/>
    <lineage>
        <taxon>Eukaryota</taxon>
        <taxon>Fungi</taxon>
        <taxon>Dikarya</taxon>
        <taxon>Ascomycota</taxon>
        <taxon>Pezizomycotina</taxon>
        <taxon>Eurotiomycetes</taxon>
        <taxon>Chaetothyriomycetidae</taxon>
        <taxon>Chaetothyriales</taxon>
        <taxon>Herpotrichiellaceae</taxon>
        <taxon>Cladophialophora</taxon>
    </lineage>
</organism>
<dbReference type="Gene3D" id="1.20.1280.50">
    <property type="match status" value="1"/>
</dbReference>
<dbReference type="InterPro" id="IPR036047">
    <property type="entry name" value="F-box-like_dom_sf"/>
</dbReference>
<keyword evidence="3" id="KW-1185">Reference proteome</keyword>
<accession>A0A1C1CUY4</accession>
<dbReference type="eggNOG" id="ENOG502S8VJ">
    <property type="taxonomic scope" value="Eukaryota"/>
</dbReference>
<evidence type="ECO:0000313" key="3">
    <source>
        <dbReference type="Proteomes" id="UP000094526"/>
    </source>
</evidence>
<evidence type="ECO:0000313" key="2">
    <source>
        <dbReference type="EMBL" id="OCT52321.1"/>
    </source>
</evidence>
<protein>
    <recommendedName>
        <fullName evidence="1">F-box domain-containing protein</fullName>
    </recommendedName>
</protein>
<dbReference type="InterPro" id="IPR001810">
    <property type="entry name" value="F-box_dom"/>
</dbReference>
<dbReference type="PROSITE" id="PS50181">
    <property type="entry name" value="FBOX"/>
    <property type="match status" value="1"/>
</dbReference>
<dbReference type="EMBL" id="LGRB01000009">
    <property type="protein sequence ID" value="OCT52321.1"/>
    <property type="molecule type" value="Genomic_DNA"/>
</dbReference>
<feature type="domain" description="F-box" evidence="1">
    <location>
        <begin position="1"/>
        <end position="48"/>
    </location>
</feature>
<sequence length="458" mass="51510">MAIFALPHEILAGILSFLDPQSIIRFGRTCKTAYASTGPQNQILWKSAFLHVFDDPDEAWSMTPGTPPSTNERGFDFHTELSRRFIALQAVRTRSCGSNDRAEAYIEALLSILDTAKFTPNARDIANGKVPIEDDRYTSLNLQILSNLAEWREGIESLIHDTPSREFSPRPITRSMTLRESERCRTPGASRLHVLYGLTNWERVEHKARGAARRKVYDWTRIGADNDYAPFLRGGSGKVDWSLLEGVATVMRLNFSKCVDQIAAPEGFCYSLPHRTLVDPTTPEDWARATGPWLGTYAFLDYADLWTYNNWEGQAEPRMTLDGEPEDCGDLMRLTLKLDPSISSDPRLQTKLPISTDLPVLYFSGHSRGYNGMRRLIIAVRGFACLVPGSREVRWRFLINYGGQDHWLLEGIQPGGVRSGGIFGIWTHCDHEVNTPSGPFCYFPEELCKSTSVVVAAR</sequence>
<dbReference type="Pfam" id="PF12937">
    <property type="entry name" value="F-box-like"/>
    <property type="match status" value="1"/>
</dbReference>
<proteinExistence type="predicted"/>
<dbReference type="OrthoDB" id="3226064at2759"/>
<dbReference type="STRING" id="86049.A0A1C1CUY4"/>
<dbReference type="VEuPathDB" id="FungiDB:G647_05848"/>
<name>A0A1C1CUY4_9EURO</name>
<dbReference type="SUPFAM" id="SSF81383">
    <property type="entry name" value="F-box domain"/>
    <property type="match status" value="1"/>
</dbReference>
<comment type="caution">
    <text evidence="2">The sequence shown here is derived from an EMBL/GenBank/DDBJ whole genome shotgun (WGS) entry which is preliminary data.</text>
</comment>
<dbReference type="Proteomes" id="UP000094526">
    <property type="component" value="Unassembled WGS sequence"/>
</dbReference>
<gene>
    <name evidence="2" type="ORF">CLCR_08568</name>
</gene>
<reference evidence="3" key="1">
    <citation type="submission" date="2015-07" db="EMBL/GenBank/DDBJ databases">
        <authorList>
            <person name="Teixeira M.M."/>
            <person name="Souza R.C."/>
            <person name="Almeida L.G."/>
            <person name="Vicente V.A."/>
            <person name="de Hoog S."/>
            <person name="Bocca A.L."/>
            <person name="de Almeida S.R."/>
            <person name="Vasconcelos A.T."/>
            <person name="Felipe M.S."/>
        </authorList>
    </citation>
    <scope>NUCLEOTIDE SEQUENCE [LARGE SCALE GENOMIC DNA]</scope>
    <source>
        <strain evidence="3">KSF</strain>
    </source>
</reference>
<dbReference type="VEuPathDB" id="FungiDB:CLCR_08568"/>